<keyword evidence="7" id="KW-0812">Transmembrane</keyword>
<evidence type="ECO:0000256" key="1">
    <source>
        <dbReference type="ARBA" id="ARBA00004370"/>
    </source>
</evidence>
<evidence type="ECO:0000313" key="9">
    <source>
        <dbReference type="EMBL" id="NEU72360.1"/>
    </source>
</evidence>
<dbReference type="Pfam" id="PF00350">
    <property type="entry name" value="Dynamin_N"/>
    <property type="match status" value="1"/>
</dbReference>
<keyword evidence="6" id="KW-0175">Coiled coil</keyword>
<evidence type="ECO:0000313" key="10">
    <source>
        <dbReference type="Proteomes" id="UP000031549"/>
    </source>
</evidence>
<dbReference type="GO" id="GO:0005525">
    <property type="term" value="F:GTP binding"/>
    <property type="evidence" value="ECO:0007669"/>
    <property type="project" value="UniProtKB-KW"/>
</dbReference>
<evidence type="ECO:0000256" key="7">
    <source>
        <dbReference type="SAM" id="Phobius"/>
    </source>
</evidence>
<evidence type="ECO:0000256" key="5">
    <source>
        <dbReference type="ARBA" id="ARBA00023136"/>
    </source>
</evidence>
<evidence type="ECO:0000256" key="4">
    <source>
        <dbReference type="ARBA" id="ARBA00023134"/>
    </source>
</evidence>
<dbReference type="PANTHER" id="PTHR10465">
    <property type="entry name" value="TRANSMEMBRANE GTPASE FZO1"/>
    <property type="match status" value="1"/>
</dbReference>
<dbReference type="InterPro" id="IPR027417">
    <property type="entry name" value="P-loop_NTPase"/>
</dbReference>
<evidence type="ECO:0000256" key="2">
    <source>
        <dbReference type="ARBA" id="ARBA00022741"/>
    </source>
</evidence>
<dbReference type="Proteomes" id="UP000031549">
    <property type="component" value="Unassembled WGS sequence"/>
</dbReference>
<evidence type="ECO:0000259" key="8">
    <source>
        <dbReference type="Pfam" id="PF00350"/>
    </source>
</evidence>
<comment type="subcellular location">
    <subcellularLocation>
        <location evidence="1">Membrane</location>
    </subcellularLocation>
</comment>
<feature type="transmembrane region" description="Helical" evidence="7">
    <location>
        <begin position="596"/>
        <end position="615"/>
    </location>
</feature>
<feature type="coiled-coil region" evidence="6">
    <location>
        <begin position="670"/>
        <end position="707"/>
    </location>
</feature>
<dbReference type="AlphaFoldDB" id="A0A846H6Z8"/>
<keyword evidence="2" id="KW-0547">Nucleotide-binding</keyword>
<keyword evidence="7" id="KW-1133">Transmembrane helix</keyword>
<proteinExistence type="predicted"/>
<keyword evidence="5 7" id="KW-0472">Membrane</keyword>
<dbReference type="RefSeq" id="WP_039737888.1">
    <property type="nucleotide sequence ID" value="NZ_JTCM02000009.1"/>
</dbReference>
<sequence>MFVGSEYEKQRQAVINSFNLYENSRKELLDSTDQSDGRSEQDLQILKKDVELVAENKYLLTIVGESKSGKSAFINGLLKRQILPTGILQCTSGIIEILDTDNEQDKRKVYLKVKYANSRETEESDIPNIQEKLKEIAQISEEYRSLPVLQLNQFLIDERPQQINDQDINTLLSRTDGTSSRPFLENPHQLDEIKFKHLIKEYLEEYRDLSKISVEIIMGYPLGFKSVHLRIVDTPGVNARGGLKDATFKSMLDASAVIFIHPIKNIASESLKHFIDTAVPNQVKDNIFMFLTHKAQSSSDDIDEILKEAKKLFPNIKDGRIIAVDSILKRIHDELLAGRTSQKLYDTDEVFKRLIAQYRLDYNDDQNKISAAVYKASNFALAENILREFSEKALSERLSLVVAQISGGYKEQKRIYEEVIHYKQSKITKTAQEFDKEINTLKENLENYRSILNQFSTLKRKEYSGLNSGVNAEFYELKEEYVKLLENAADEDAILKYIVDFNKDCEKKVDSCITKLNEEYTKKMEEVGEEFRVKYSINTPNIGLKDIADKAREAAYVDTKVPGDKMQKALVGFVLGALGGGAPAAIAAAFVAGGGVAGPIGAIAVAVAAGIVNGINEYNKGTPGEIRKDFDQKKYKDGLIREAKILISTVAGEMVTNIAKVFDEYDNKFQEKLSTIIDERQEAYENLKNQRQQAGELQKEIEQLSYNLISVDKQLEILQTL</sequence>
<dbReference type="InterPro" id="IPR045063">
    <property type="entry name" value="Dynamin_N"/>
</dbReference>
<feature type="transmembrane region" description="Helical" evidence="7">
    <location>
        <begin position="569"/>
        <end position="590"/>
    </location>
</feature>
<organism evidence="9 10">
    <name type="scientific">Hassallia byssoidea VB512170</name>
    <dbReference type="NCBI Taxonomy" id="1304833"/>
    <lineage>
        <taxon>Bacteria</taxon>
        <taxon>Bacillati</taxon>
        <taxon>Cyanobacteriota</taxon>
        <taxon>Cyanophyceae</taxon>
        <taxon>Nostocales</taxon>
        <taxon>Tolypothrichaceae</taxon>
        <taxon>Hassallia</taxon>
    </lineage>
</organism>
<dbReference type="Gene3D" id="3.40.50.300">
    <property type="entry name" value="P-loop containing nucleotide triphosphate hydrolases"/>
    <property type="match status" value="1"/>
</dbReference>
<gene>
    <name evidence="9" type="ORF">PI95_007170</name>
</gene>
<keyword evidence="3" id="KW-0378">Hydrolase</keyword>
<dbReference type="GO" id="GO:0016020">
    <property type="term" value="C:membrane"/>
    <property type="evidence" value="ECO:0007669"/>
    <property type="project" value="UniProtKB-SubCell"/>
</dbReference>
<evidence type="ECO:0000256" key="6">
    <source>
        <dbReference type="SAM" id="Coils"/>
    </source>
</evidence>
<feature type="domain" description="Dynamin N-terminal" evidence="8">
    <location>
        <begin position="61"/>
        <end position="288"/>
    </location>
</feature>
<reference evidence="9 10" key="1">
    <citation type="journal article" date="2015" name="Genome Announc.">
        <title>Draft Genome Sequence of Cyanobacterium Hassallia byssoidea Strain VB512170, Isolated from Monuments in India.</title>
        <authorList>
            <person name="Singh D."/>
            <person name="Chandrababunaidu M.M."/>
            <person name="Panda A."/>
            <person name="Sen D."/>
            <person name="Bhattacharyya S."/>
            <person name="Adhikary S.P."/>
            <person name="Tripathy S."/>
        </authorList>
    </citation>
    <scope>NUCLEOTIDE SEQUENCE [LARGE SCALE GENOMIC DNA]</scope>
    <source>
        <strain evidence="9 10">VB512170</strain>
    </source>
</reference>
<keyword evidence="10" id="KW-1185">Reference proteome</keyword>
<protein>
    <recommendedName>
        <fullName evidence="8">Dynamin N-terminal domain-containing protein</fullName>
    </recommendedName>
</protein>
<dbReference type="GO" id="GO:0008053">
    <property type="term" value="P:mitochondrial fusion"/>
    <property type="evidence" value="ECO:0007669"/>
    <property type="project" value="TreeGrafter"/>
</dbReference>
<evidence type="ECO:0000256" key="3">
    <source>
        <dbReference type="ARBA" id="ARBA00022801"/>
    </source>
</evidence>
<dbReference type="PANTHER" id="PTHR10465:SF0">
    <property type="entry name" value="SARCALUMENIN"/>
    <property type="match status" value="1"/>
</dbReference>
<dbReference type="EMBL" id="JTCM02000009">
    <property type="protein sequence ID" value="NEU72360.1"/>
    <property type="molecule type" value="Genomic_DNA"/>
</dbReference>
<comment type="caution">
    <text evidence="9">The sequence shown here is derived from an EMBL/GenBank/DDBJ whole genome shotgun (WGS) entry which is preliminary data.</text>
</comment>
<dbReference type="SUPFAM" id="SSF52540">
    <property type="entry name" value="P-loop containing nucleoside triphosphate hydrolases"/>
    <property type="match status" value="1"/>
</dbReference>
<dbReference type="InterPro" id="IPR027094">
    <property type="entry name" value="Mitofusin_fam"/>
</dbReference>
<accession>A0A846H6Z8</accession>
<name>A0A846H6Z8_9CYAN</name>
<dbReference type="GO" id="GO:0003924">
    <property type="term" value="F:GTPase activity"/>
    <property type="evidence" value="ECO:0007669"/>
    <property type="project" value="InterPro"/>
</dbReference>
<feature type="coiled-coil region" evidence="6">
    <location>
        <begin position="431"/>
        <end position="458"/>
    </location>
</feature>
<keyword evidence="4" id="KW-0342">GTP-binding</keyword>